<reference evidence="1" key="1">
    <citation type="journal article" date="2024" name="J. Gen. Virol.">
        <title>Novel phages of Pseudomonas syringae unveil numerous potential auxiliary metabolic genes.</title>
        <authorList>
            <person name="Feltin C."/>
            <person name="Garneau J.R."/>
            <person name="Morris C.E."/>
            <person name="Berard A."/>
            <person name="Torres-Barcelo C."/>
        </authorList>
    </citation>
    <scope>NUCLEOTIDE SEQUENCE</scope>
</reference>
<sequence length="213" mass="23617">MPKNLSLSTIAETNSFSSEKVWLIALKIHVVNHQTGAEVEQIRVINNSEIVTIEGEAYEPMSFDIDITEKTNQLPSVSINLQDQAELVGPYMHRYGGGVGFDIDLMVVSAEVGRPTADDLEPELAEYFTVTKSSYKDYVASWTLGAENPLKRMFPLRKQEPDQCSFRYKDSRTCGYGGTMPTCDLSFDGANGCRAHNNTKNYGGYPGIIVRSS</sequence>
<dbReference type="EMBL" id="PP179318">
    <property type="protein sequence ID" value="XAI70029.1"/>
    <property type="molecule type" value="Genomic_DNA"/>
</dbReference>
<name>A0AAU6W0F4_9CAUD</name>
<proteinExistence type="predicted"/>
<gene>
    <name evidence="1" type="ORF">Nican01_00016</name>
</gene>
<evidence type="ECO:0008006" key="2">
    <source>
        <dbReference type="Google" id="ProtNLM"/>
    </source>
</evidence>
<accession>A0AAU6W0F4</accession>
<evidence type="ECO:0000313" key="1">
    <source>
        <dbReference type="EMBL" id="XAI70029.1"/>
    </source>
</evidence>
<organism evidence="1">
    <name type="scientific">Pseudomonas phage Nican01</name>
    <dbReference type="NCBI Taxonomy" id="3138540"/>
    <lineage>
        <taxon>Viruses</taxon>
        <taxon>Duplodnaviria</taxon>
        <taxon>Heunggongvirae</taxon>
        <taxon>Uroviricota</taxon>
        <taxon>Caudoviricetes</taxon>
        <taxon>Nickievirus</taxon>
    </lineage>
</organism>
<protein>
    <recommendedName>
        <fullName evidence="2">Minor tail protein</fullName>
    </recommendedName>
</protein>